<comment type="caution">
    <text evidence="2">The sequence shown here is derived from an EMBL/GenBank/DDBJ whole genome shotgun (WGS) entry which is preliminary data.</text>
</comment>
<sequence>MLMDNTDTVRNPLPNAIDPWLSPSDQQILQCRKYGKQYVIAAPNIENDSGGFVCKYNDDCKSKRARYWECNGRQDTDFKYCPPPGYPRKLHEDEVPLPQCLEELAFAKAREEKRRSMSRKAWKKYEKERKKEYKKLKKEYEERTKDEREQEKMEKKKMEEERKARKKGQKDS</sequence>
<feature type="compositionally biased region" description="Basic and acidic residues" evidence="1">
    <location>
        <begin position="138"/>
        <end position="172"/>
    </location>
</feature>
<protein>
    <submittedName>
        <fullName evidence="2">Uncharacterized protein</fullName>
    </submittedName>
</protein>
<feature type="region of interest" description="Disordered" evidence="1">
    <location>
        <begin position="136"/>
        <end position="172"/>
    </location>
</feature>
<dbReference type="AlphaFoldDB" id="A0A9P5AZE4"/>
<reference evidence="2" key="1">
    <citation type="submission" date="2020-01" db="EMBL/GenBank/DDBJ databases">
        <title>Identification and distribution of gene clusters putatively required for synthesis of sphingolipid metabolism inhibitors in phylogenetically diverse species of the filamentous fungus Fusarium.</title>
        <authorList>
            <person name="Kim H.-S."/>
            <person name="Busman M."/>
            <person name="Brown D.W."/>
            <person name="Divon H."/>
            <person name="Uhlig S."/>
            <person name="Proctor R.H."/>
        </authorList>
    </citation>
    <scope>NUCLEOTIDE SEQUENCE</scope>
    <source>
        <strain evidence="2">NRRL 31653</strain>
    </source>
</reference>
<name>A0A9P5AZE4_9HYPO</name>
<organism evidence="2 3">
    <name type="scientific">Fusarium agapanthi</name>
    <dbReference type="NCBI Taxonomy" id="1803897"/>
    <lineage>
        <taxon>Eukaryota</taxon>
        <taxon>Fungi</taxon>
        <taxon>Dikarya</taxon>
        <taxon>Ascomycota</taxon>
        <taxon>Pezizomycotina</taxon>
        <taxon>Sordariomycetes</taxon>
        <taxon>Hypocreomycetidae</taxon>
        <taxon>Hypocreales</taxon>
        <taxon>Nectriaceae</taxon>
        <taxon>Fusarium</taxon>
        <taxon>Fusarium fujikuroi species complex</taxon>
    </lineage>
</organism>
<accession>A0A9P5AZE4</accession>
<keyword evidence="3" id="KW-1185">Reference proteome</keyword>
<gene>
    <name evidence="2" type="ORF">FAGAP_11471</name>
</gene>
<proteinExistence type="predicted"/>
<dbReference type="Proteomes" id="UP000737391">
    <property type="component" value="Unassembled WGS sequence"/>
</dbReference>
<evidence type="ECO:0000313" key="2">
    <source>
        <dbReference type="EMBL" id="KAF4485675.1"/>
    </source>
</evidence>
<evidence type="ECO:0000313" key="3">
    <source>
        <dbReference type="Proteomes" id="UP000737391"/>
    </source>
</evidence>
<dbReference type="EMBL" id="LUFC02001077">
    <property type="protein sequence ID" value="KAF4485675.1"/>
    <property type="molecule type" value="Genomic_DNA"/>
</dbReference>
<evidence type="ECO:0000256" key="1">
    <source>
        <dbReference type="SAM" id="MobiDB-lite"/>
    </source>
</evidence>